<keyword evidence="5" id="KW-1185">Reference proteome</keyword>
<evidence type="ECO:0000256" key="1">
    <source>
        <dbReference type="ARBA" id="ARBA00019080"/>
    </source>
</evidence>
<comment type="function">
    <text evidence="2">Component of the origin recognition complex (ORC) that binds origins of replication. DNA-binding is ATP-dependent. ORC is required to assemble the pre-replication complex necessary to initiate DNA replication.</text>
</comment>
<reference evidence="4" key="3">
    <citation type="submission" date="2025-09" db="UniProtKB">
        <authorList>
            <consortium name="Ensembl"/>
        </authorList>
    </citation>
    <scope>IDENTIFICATION</scope>
</reference>
<dbReference type="AlphaFoldDB" id="A0A8C4S929"/>
<reference evidence="4" key="2">
    <citation type="submission" date="2025-08" db="UniProtKB">
        <authorList>
            <consortium name="Ensembl"/>
        </authorList>
    </citation>
    <scope>IDENTIFICATION</scope>
</reference>
<evidence type="ECO:0000256" key="2">
    <source>
        <dbReference type="RuleBase" id="RU368084"/>
    </source>
</evidence>
<dbReference type="GO" id="GO:0003688">
    <property type="term" value="F:DNA replication origin binding"/>
    <property type="evidence" value="ECO:0007669"/>
    <property type="project" value="UniProtKB-UniRule"/>
</dbReference>
<evidence type="ECO:0000259" key="3">
    <source>
        <dbReference type="Pfam" id="PF04084"/>
    </source>
</evidence>
<accession>A0A8C4S929</accession>
<evidence type="ECO:0000313" key="4">
    <source>
        <dbReference type="Ensembl" id="ENSECRP00000011061.1"/>
    </source>
</evidence>
<sequence>MLTNMVHLVINGFFPSITIKSILSAITGDVLDYEGSFRNPLDQASFILEALKKDPALHIFLIIHNIDGPMLRGEKTQQILAQLASAPNLHVIASIDHINAPLAWDQSKMSLFNWLWYETTTYKPYVEETSYENSLLVQQSGALALSSLTHVMRSLTPNARGIFQLLAEFQLQNKNNPSYTGKQLYLIIPVDAATLTDFLEKETED</sequence>
<keyword evidence="2" id="KW-0235">DNA replication</keyword>
<dbReference type="InterPro" id="IPR056772">
    <property type="entry name" value="RecA-like_ORC2"/>
</dbReference>
<dbReference type="GO" id="GO:0005664">
    <property type="term" value="C:nuclear origin of replication recognition complex"/>
    <property type="evidence" value="ECO:0007669"/>
    <property type="project" value="UniProtKB-UniRule"/>
</dbReference>
<reference evidence="4" key="1">
    <citation type="submission" date="2021-06" db="EMBL/GenBank/DDBJ databases">
        <authorList>
            <consortium name="Wellcome Sanger Institute Data Sharing"/>
        </authorList>
    </citation>
    <scope>NUCLEOTIDE SEQUENCE [LARGE SCALE GENOMIC DNA]</scope>
</reference>
<name>A0A8C4S929_ERPCA</name>
<comment type="subcellular location">
    <subcellularLocation>
        <location evidence="2">Nucleus</location>
    </subcellularLocation>
</comment>
<dbReference type="GeneTree" id="ENSGT00390000015228"/>
<proteinExistence type="inferred from homology"/>
<dbReference type="GO" id="GO:0006260">
    <property type="term" value="P:DNA replication"/>
    <property type="evidence" value="ECO:0007669"/>
    <property type="project" value="UniProtKB-UniRule"/>
</dbReference>
<evidence type="ECO:0000313" key="5">
    <source>
        <dbReference type="Proteomes" id="UP000694620"/>
    </source>
</evidence>
<dbReference type="Proteomes" id="UP000694620">
    <property type="component" value="Chromosome 8"/>
</dbReference>
<dbReference type="PANTHER" id="PTHR14052">
    <property type="entry name" value="ORIGIN RECOGNITION COMPLEX SUBUNIT 2"/>
    <property type="match status" value="1"/>
</dbReference>
<feature type="domain" description="Origin recognition complex subunit 2 RecA-like" evidence="3">
    <location>
        <begin position="5"/>
        <end position="118"/>
    </location>
</feature>
<dbReference type="Ensembl" id="ENSECRT00000011240.1">
    <property type="protein sequence ID" value="ENSECRP00000011061.1"/>
    <property type="gene ID" value="ENSECRG00000007353.1"/>
</dbReference>
<keyword evidence="2" id="KW-0539">Nucleus</keyword>
<dbReference type="PANTHER" id="PTHR14052:SF0">
    <property type="entry name" value="ORIGIN RECOGNITION COMPLEX SUBUNIT 2"/>
    <property type="match status" value="1"/>
</dbReference>
<organism evidence="4 5">
    <name type="scientific">Erpetoichthys calabaricus</name>
    <name type="common">Rope fish</name>
    <name type="synonym">Calamoichthys calabaricus</name>
    <dbReference type="NCBI Taxonomy" id="27687"/>
    <lineage>
        <taxon>Eukaryota</taxon>
        <taxon>Metazoa</taxon>
        <taxon>Chordata</taxon>
        <taxon>Craniata</taxon>
        <taxon>Vertebrata</taxon>
        <taxon>Euteleostomi</taxon>
        <taxon>Actinopterygii</taxon>
        <taxon>Polypteriformes</taxon>
        <taxon>Polypteridae</taxon>
        <taxon>Erpetoichthys</taxon>
    </lineage>
</organism>
<comment type="subunit">
    <text evidence="2">Component of the origin recognition complex (ORC).</text>
</comment>
<comment type="similarity">
    <text evidence="2">Belongs to the ORC2 family.</text>
</comment>
<dbReference type="Pfam" id="PF04084">
    <property type="entry name" value="RecA-like_ORC2"/>
    <property type="match status" value="1"/>
</dbReference>
<dbReference type="InterPro" id="IPR007220">
    <property type="entry name" value="ORC2"/>
</dbReference>
<protein>
    <recommendedName>
        <fullName evidence="1 2">Origin recognition complex subunit 2</fullName>
    </recommendedName>
</protein>